<accession>A0ABQ2GMQ2</accession>
<dbReference type="RefSeq" id="WP_188901804.1">
    <property type="nucleotide sequence ID" value="NZ_BMOM01000005.1"/>
</dbReference>
<evidence type="ECO:0000313" key="2">
    <source>
        <dbReference type="EMBL" id="GGM02571.1"/>
    </source>
</evidence>
<keyword evidence="3" id="KW-1185">Reference proteome</keyword>
<dbReference type="EMBL" id="BMOM01000005">
    <property type="protein sequence ID" value="GGM02571.1"/>
    <property type="molecule type" value="Genomic_DNA"/>
</dbReference>
<dbReference type="Proteomes" id="UP000661918">
    <property type="component" value="Unassembled WGS sequence"/>
</dbReference>
<feature type="domain" description="Abortive phage infection protein C-terminal" evidence="1">
    <location>
        <begin position="248"/>
        <end position="555"/>
    </location>
</feature>
<evidence type="ECO:0000313" key="3">
    <source>
        <dbReference type="Proteomes" id="UP000661918"/>
    </source>
</evidence>
<sequence length="658" mass="73310">MTAIPTDSPGNLNEYTRGLLDSLERQADQDGYSIERALVQSCSESLQELSQAPELLWVDVRVAGSRTQPGLLAHAWAVDELDRLHLAGVLTRDGVPDQNLPYVFSKKEVDDVLQRMLNLASHLRDGKTLTDETHPDVAEFARQGRRILDDDSPEIVLHLITPGHYRSTLPRVSLPGLIVTPRVHDIAWFWKITRDEPSEQLDFRQLPGGGLPCLVASQDVDGEPNVLLTVMPGTLLAELYDARRDELLRRNVRIYLRQTRKVNREMALSARTDPRRFVALNNGISAVAASVSLSADGSRIETMNDLQIVNGGQTTATLHEVWSDRRQPSDLAGLSVQAKITIIPPDTDASDELAQSIALAANSQNKITASDLLSGDPHERSLQRISRERRYVSQGVETGWFYERIRGQYAGMLAAEDRDAKSYPADQVITKTYGAQLAMAWDREPYLSSLGGEKALGVYKKELKRKSGNRALPEASEQDFDHLVALAIIRREADGPIAAEGTLKPPLGFYLLAWLAEHLGDEIDLNQIARTGVLPERLLGVIQQVTPLISRVMRSEPASVPHEGERPKRSDCWKEVSKITLEGLAQNVHGRRDFTRQDWQAALVWAQGKRNKVLREKIMRARKIVQTGQSSQKREFLVSVMQEAIDGGFKIDLSKVAV</sequence>
<protein>
    <recommendedName>
        <fullName evidence="1">Abortive phage infection protein C-terminal domain-containing protein</fullName>
    </recommendedName>
</protein>
<reference evidence="3" key="1">
    <citation type="journal article" date="2019" name="Int. J. Syst. Evol. Microbiol.">
        <title>The Global Catalogue of Microorganisms (GCM) 10K type strain sequencing project: providing services to taxonomists for standard genome sequencing and annotation.</title>
        <authorList>
            <consortium name="The Broad Institute Genomics Platform"/>
            <consortium name="The Broad Institute Genome Sequencing Center for Infectious Disease"/>
            <person name="Wu L."/>
            <person name="Ma J."/>
        </authorList>
    </citation>
    <scope>NUCLEOTIDE SEQUENCE [LARGE SCALE GENOMIC DNA]</scope>
    <source>
        <strain evidence="3">JCM 15443</strain>
    </source>
</reference>
<comment type="caution">
    <text evidence="2">The sequence shown here is derived from an EMBL/GenBank/DDBJ whole genome shotgun (WGS) entry which is preliminary data.</text>
</comment>
<dbReference type="Pfam" id="PF10592">
    <property type="entry name" value="AIPR"/>
    <property type="match status" value="1"/>
</dbReference>
<proteinExistence type="predicted"/>
<name>A0ABQ2GMQ2_9DEIO</name>
<gene>
    <name evidence="2" type="ORF">GCM10010841_08870</name>
</gene>
<organism evidence="2 3">
    <name type="scientific">Deinococcus aerophilus</name>
    <dbReference type="NCBI Taxonomy" id="522488"/>
    <lineage>
        <taxon>Bacteria</taxon>
        <taxon>Thermotogati</taxon>
        <taxon>Deinococcota</taxon>
        <taxon>Deinococci</taxon>
        <taxon>Deinococcales</taxon>
        <taxon>Deinococcaceae</taxon>
        <taxon>Deinococcus</taxon>
    </lineage>
</organism>
<dbReference type="InterPro" id="IPR018891">
    <property type="entry name" value="AIPR_C"/>
</dbReference>
<evidence type="ECO:0000259" key="1">
    <source>
        <dbReference type="Pfam" id="PF10592"/>
    </source>
</evidence>